<sequence length="200" mass="21989">MLEVLDSNGSLAAAWWNWLFAGFAFSWCCFAGCPNTRMTPGCEMQLVSCLLRRGAWILFLLGVEGGAAGRMWMFWGCIELLKERPQQHPIMNAGQRPHSSSARELTGAAAHPHQKSIATQRRLVAETRQATPKIQPPAPGCSKPPIIINASSATAYRGRPASTTTQIAIRQNHQPNRDGQNTHRHLALHYQNAGPINATK</sequence>
<dbReference type="AlphaFoldDB" id="A0AAD3SRM2"/>
<keyword evidence="1" id="KW-1133">Transmembrane helix</keyword>
<evidence type="ECO:0000256" key="1">
    <source>
        <dbReference type="SAM" id="Phobius"/>
    </source>
</evidence>
<protein>
    <submittedName>
        <fullName evidence="2">Uncharacterized protein</fullName>
    </submittedName>
</protein>
<dbReference type="Proteomes" id="UP001279734">
    <property type="component" value="Unassembled WGS sequence"/>
</dbReference>
<feature type="transmembrane region" description="Helical" evidence="1">
    <location>
        <begin position="54"/>
        <end position="75"/>
    </location>
</feature>
<keyword evidence="1" id="KW-0812">Transmembrane</keyword>
<dbReference type="EMBL" id="BSYO01000015">
    <property type="protein sequence ID" value="GMH15619.1"/>
    <property type="molecule type" value="Genomic_DNA"/>
</dbReference>
<keyword evidence="1" id="KW-0472">Membrane</keyword>
<reference evidence="2" key="1">
    <citation type="submission" date="2023-05" db="EMBL/GenBank/DDBJ databases">
        <title>Nepenthes gracilis genome sequencing.</title>
        <authorList>
            <person name="Fukushima K."/>
        </authorList>
    </citation>
    <scope>NUCLEOTIDE SEQUENCE</scope>
    <source>
        <strain evidence="2">SING2019-196</strain>
    </source>
</reference>
<comment type="caution">
    <text evidence="2">The sequence shown here is derived from an EMBL/GenBank/DDBJ whole genome shotgun (WGS) entry which is preliminary data.</text>
</comment>
<proteinExistence type="predicted"/>
<accession>A0AAD3SRM2</accession>
<organism evidence="2 3">
    <name type="scientific">Nepenthes gracilis</name>
    <name type="common">Slender pitcher plant</name>
    <dbReference type="NCBI Taxonomy" id="150966"/>
    <lineage>
        <taxon>Eukaryota</taxon>
        <taxon>Viridiplantae</taxon>
        <taxon>Streptophyta</taxon>
        <taxon>Embryophyta</taxon>
        <taxon>Tracheophyta</taxon>
        <taxon>Spermatophyta</taxon>
        <taxon>Magnoliopsida</taxon>
        <taxon>eudicotyledons</taxon>
        <taxon>Gunneridae</taxon>
        <taxon>Pentapetalae</taxon>
        <taxon>Caryophyllales</taxon>
        <taxon>Nepenthaceae</taxon>
        <taxon>Nepenthes</taxon>
    </lineage>
</organism>
<evidence type="ECO:0000313" key="3">
    <source>
        <dbReference type="Proteomes" id="UP001279734"/>
    </source>
</evidence>
<evidence type="ECO:0000313" key="2">
    <source>
        <dbReference type="EMBL" id="GMH15619.1"/>
    </source>
</evidence>
<feature type="transmembrane region" description="Helical" evidence="1">
    <location>
        <begin position="15"/>
        <end position="33"/>
    </location>
</feature>
<name>A0AAD3SRM2_NEPGR</name>
<keyword evidence="3" id="KW-1185">Reference proteome</keyword>
<gene>
    <name evidence="2" type="ORF">Nepgr_017460</name>
</gene>